<dbReference type="FunFam" id="3.100.10.10:FF:000001">
    <property type="entry name" value="60S ribosomal protein L18"/>
    <property type="match status" value="1"/>
</dbReference>
<dbReference type="InterPro" id="IPR000039">
    <property type="entry name" value="Ribosomal_eL18"/>
</dbReference>
<evidence type="ECO:0000256" key="2">
    <source>
        <dbReference type="ARBA" id="ARBA00022980"/>
    </source>
</evidence>
<dbReference type="Pfam" id="PF17135">
    <property type="entry name" value="Ribosomal_L18"/>
    <property type="match status" value="1"/>
</dbReference>
<keyword evidence="3" id="KW-0687">Ribonucleoprotein</keyword>
<dbReference type="OrthoDB" id="6353017at2759"/>
<evidence type="ECO:0000313" key="5">
    <source>
        <dbReference type="EMBL" id="EGG25274.1"/>
    </source>
</evidence>
<dbReference type="STRING" id="1054147.F4PHU0"/>
<feature type="domain" description="Large ribosomal subunit protein uL15/eL18" evidence="4">
    <location>
        <begin position="29"/>
        <end position="205"/>
    </location>
</feature>
<evidence type="ECO:0000259" key="4">
    <source>
        <dbReference type="Pfam" id="PF17135"/>
    </source>
</evidence>
<keyword evidence="2 5" id="KW-0689">Ribosomal protein</keyword>
<name>F4PHU0_CACFS</name>
<dbReference type="AlphaFoldDB" id="F4PHU0"/>
<evidence type="ECO:0000256" key="1">
    <source>
        <dbReference type="ARBA" id="ARBA00006815"/>
    </source>
</evidence>
<dbReference type="EMBL" id="GL883006">
    <property type="protein sequence ID" value="EGG25274.1"/>
    <property type="molecule type" value="Genomic_DNA"/>
</dbReference>
<dbReference type="SUPFAM" id="SSF52080">
    <property type="entry name" value="Ribosomal proteins L15p and L18e"/>
    <property type="match status" value="1"/>
</dbReference>
<dbReference type="RefSeq" id="XP_004363125.1">
    <property type="nucleotide sequence ID" value="XM_004363068.1"/>
</dbReference>
<reference evidence="6" key="1">
    <citation type="journal article" date="2011" name="Genome Res.">
        <title>Phylogeny-wide analysis of social amoeba genomes highlights ancient origins for complex intercellular communication.</title>
        <authorList>
            <person name="Heidel A.J."/>
            <person name="Lawal H.M."/>
            <person name="Felder M."/>
            <person name="Schilde C."/>
            <person name="Helps N.R."/>
            <person name="Tunggal B."/>
            <person name="Rivero F."/>
            <person name="John U."/>
            <person name="Schleicher M."/>
            <person name="Eichinger L."/>
            <person name="Platzer M."/>
            <person name="Noegel A.A."/>
            <person name="Schaap P."/>
            <person name="Gloeckner G."/>
        </authorList>
    </citation>
    <scope>NUCLEOTIDE SEQUENCE [LARGE SCALE GENOMIC DNA]</scope>
    <source>
        <strain evidence="6">SH3</strain>
    </source>
</reference>
<sequence length="283" mass="32292">MKKMILDEQCEEAANDGCLDLIHKCFYAIDRSHRFERKSGRKFLVSKNPYMALLVKLYRFLSRRTGSKFNRIVLKRLITTRVNKMAVSLSRVANLMKDRKAGKIAVIVGPVVDDERLIETPKLTICALKFSEAVRARIVKAGGKCLTFDQLALLRPRGNNTFLIKGAVKGRTAYKYFGRAAGLPGSHTRTRTLQKGNKFERARTFGKKKCLKSKVKKRKEYFLELINYSIPVHDNTQHVEKNVDNASRNNPTIWTKQINVHTYSEGFQHSCNTKRASGILIAQ</sequence>
<organism evidence="5 6">
    <name type="scientific">Cavenderia fasciculata</name>
    <name type="common">Slime mold</name>
    <name type="synonym">Dictyostelium fasciculatum</name>
    <dbReference type="NCBI Taxonomy" id="261658"/>
    <lineage>
        <taxon>Eukaryota</taxon>
        <taxon>Amoebozoa</taxon>
        <taxon>Evosea</taxon>
        <taxon>Eumycetozoa</taxon>
        <taxon>Dictyostelia</taxon>
        <taxon>Acytosteliales</taxon>
        <taxon>Cavenderiaceae</taxon>
        <taxon>Cavenderia</taxon>
    </lineage>
</organism>
<dbReference type="GO" id="GO:0003735">
    <property type="term" value="F:structural constituent of ribosome"/>
    <property type="evidence" value="ECO:0007669"/>
    <property type="project" value="InterPro"/>
</dbReference>
<dbReference type="GeneID" id="14877030"/>
<evidence type="ECO:0000313" key="6">
    <source>
        <dbReference type="Proteomes" id="UP000007797"/>
    </source>
</evidence>
<protein>
    <submittedName>
        <fullName evidence="5">S60 ribosomal protein L18</fullName>
    </submittedName>
</protein>
<dbReference type="KEGG" id="dfa:DFA_03522"/>
<accession>F4PHU0</accession>
<dbReference type="GO" id="GO:0022625">
    <property type="term" value="C:cytosolic large ribosomal subunit"/>
    <property type="evidence" value="ECO:0007669"/>
    <property type="project" value="TreeGrafter"/>
</dbReference>
<dbReference type="GO" id="GO:0003723">
    <property type="term" value="F:RNA binding"/>
    <property type="evidence" value="ECO:0007669"/>
    <property type="project" value="TreeGrafter"/>
</dbReference>
<gene>
    <name evidence="5" type="primary">rpl18</name>
    <name evidence="5" type="ORF">DFA_03522</name>
</gene>
<dbReference type="PANTHER" id="PTHR10934:SF2">
    <property type="entry name" value="LARGE RIBOSOMAL SUBUNIT PROTEIN EL18"/>
    <property type="match status" value="1"/>
</dbReference>
<dbReference type="Gene3D" id="3.100.10.10">
    <property type="match status" value="1"/>
</dbReference>
<dbReference type="PANTHER" id="PTHR10934">
    <property type="entry name" value="60S RIBOSOMAL PROTEIN L18"/>
    <property type="match status" value="1"/>
</dbReference>
<keyword evidence="6" id="KW-1185">Reference proteome</keyword>
<comment type="similarity">
    <text evidence="1">Belongs to the eukaryotic ribosomal protein eL18 family.</text>
</comment>
<dbReference type="InterPro" id="IPR021131">
    <property type="entry name" value="Ribosomal_uL15/eL18"/>
</dbReference>
<dbReference type="Proteomes" id="UP000007797">
    <property type="component" value="Unassembled WGS sequence"/>
</dbReference>
<proteinExistence type="inferred from homology"/>
<dbReference type="GO" id="GO:0006412">
    <property type="term" value="P:translation"/>
    <property type="evidence" value="ECO:0007669"/>
    <property type="project" value="InterPro"/>
</dbReference>
<dbReference type="InterPro" id="IPR036227">
    <property type="entry name" value="Ribosomal_uL15/eL18_sf"/>
</dbReference>
<evidence type="ECO:0000256" key="3">
    <source>
        <dbReference type="ARBA" id="ARBA00023274"/>
    </source>
</evidence>